<evidence type="ECO:0000259" key="1">
    <source>
        <dbReference type="Pfam" id="PF12697"/>
    </source>
</evidence>
<dbReference type="PANTHER" id="PTHR43194:SF2">
    <property type="entry name" value="PEROXISOMAL MEMBRANE PROTEIN LPX1"/>
    <property type="match status" value="1"/>
</dbReference>
<dbReference type="GO" id="GO:0016787">
    <property type="term" value="F:hydrolase activity"/>
    <property type="evidence" value="ECO:0007669"/>
    <property type="project" value="UniProtKB-KW"/>
</dbReference>
<dbReference type="RefSeq" id="WP_206658699.1">
    <property type="nucleotide sequence ID" value="NZ_CP071182.1"/>
</dbReference>
<gene>
    <name evidence="2" type="ORF">JZ786_10955</name>
</gene>
<dbReference type="SUPFAM" id="SSF53474">
    <property type="entry name" value="alpha/beta-Hydrolases"/>
    <property type="match status" value="1"/>
</dbReference>
<dbReference type="InterPro" id="IPR050228">
    <property type="entry name" value="Carboxylesterase_BioH"/>
</dbReference>
<dbReference type="PANTHER" id="PTHR43194">
    <property type="entry name" value="HYDROLASE ALPHA/BETA FOLD FAMILY"/>
    <property type="match status" value="1"/>
</dbReference>
<dbReference type="KEGG" id="afx:JZ786_10955"/>
<organism evidence="2 3">
    <name type="scientific">Alicyclobacillus mengziensis</name>
    <dbReference type="NCBI Taxonomy" id="2931921"/>
    <lineage>
        <taxon>Bacteria</taxon>
        <taxon>Bacillati</taxon>
        <taxon>Bacillota</taxon>
        <taxon>Bacilli</taxon>
        <taxon>Bacillales</taxon>
        <taxon>Alicyclobacillaceae</taxon>
        <taxon>Alicyclobacillus</taxon>
    </lineage>
</organism>
<proteinExistence type="predicted"/>
<dbReference type="Gene3D" id="3.40.50.1820">
    <property type="entry name" value="alpha/beta hydrolase"/>
    <property type="match status" value="1"/>
</dbReference>
<sequence>MQAGDVGFVFIHGAGGTQSKWRSIQSGMRGYRASYVDLPGHGANALEPQASIEAYATGLSDTIQGDVIVVGHSMGGMIGIELAARNQHVKGLALVASHYALPVHDRILSQLKEGSFPESLFYASYRKPVNPQLLEQEKEEISLVPVETTYLDFRACNSYVNGREAIARLNIPILALYGADDRLLPVAAQDNLMQANTLASATSVTEAGHYVMLERPQDVVDALLAFEDRVVRQQCHKWLKP</sequence>
<dbReference type="InterPro" id="IPR000073">
    <property type="entry name" value="AB_hydrolase_1"/>
</dbReference>
<dbReference type="InterPro" id="IPR029058">
    <property type="entry name" value="AB_hydrolase_fold"/>
</dbReference>
<dbReference type="Proteomes" id="UP000663505">
    <property type="component" value="Chromosome"/>
</dbReference>
<keyword evidence="3" id="KW-1185">Reference proteome</keyword>
<accession>A0A9X7W4C4</accession>
<evidence type="ECO:0000313" key="3">
    <source>
        <dbReference type="Proteomes" id="UP000663505"/>
    </source>
</evidence>
<keyword evidence="2" id="KW-0378">Hydrolase</keyword>
<dbReference type="EMBL" id="CP071182">
    <property type="protein sequence ID" value="QSO49388.1"/>
    <property type="molecule type" value="Genomic_DNA"/>
</dbReference>
<feature type="domain" description="AB hydrolase-1" evidence="1">
    <location>
        <begin position="8"/>
        <end position="222"/>
    </location>
</feature>
<protein>
    <submittedName>
        <fullName evidence="2">Alpha/beta hydrolase</fullName>
    </submittedName>
</protein>
<name>A0A9X7W4C4_9BACL</name>
<dbReference type="Pfam" id="PF12697">
    <property type="entry name" value="Abhydrolase_6"/>
    <property type="match status" value="1"/>
</dbReference>
<reference evidence="2 3" key="1">
    <citation type="submission" date="2021-02" db="EMBL/GenBank/DDBJ databases">
        <title>Alicyclobacillus curvatus sp. nov. and Alicyclobacillus mengziensis sp. nov., two acidophilic bacteria isolated from acid mine drainage.</title>
        <authorList>
            <person name="Huang Y."/>
        </authorList>
    </citation>
    <scope>NUCLEOTIDE SEQUENCE [LARGE SCALE GENOMIC DNA]</scope>
    <source>
        <strain evidence="2 3">S30H14</strain>
    </source>
</reference>
<dbReference type="AlphaFoldDB" id="A0A9X7W4C4"/>
<evidence type="ECO:0000313" key="2">
    <source>
        <dbReference type="EMBL" id="QSO49388.1"/>
    </source>
</evidence>